<evidence type="ECO:0000259" key="7">
    <source>
        <dbReference type="Pfam" id="PF25019"/>
    </source>
</evidence>
<evidence type="ECO:0000256" key="2">
    <source>
        <dbReference type="ARBA" id="ARBA00022737"/>
    </source>
</evidence>
<dbReference type="InterPro" id="IPR055414">
    <property type="entry name" value="LRR_R13L4/SHOC2-like"/>
</dbReference>
<dbReference type="STRING" id="3476.A0A2P5DRF0"/>
<dbReference type="InterPro" id="IPR056789">
    <property type="entry name" value="LRR_R13L1-DRL21"/>
</dbReference>
<keyword evidence="3" id="KW-0611">Plant defense</keyword>
<comment type="caution">
    <text evidence="8">The sequence shown here is derived from an EMBL/GenBank/DDBJ whole genome shotgun (WGS) entry which is preliminary data.</text>
</comment>
<evidence type="ECO:0000313" key="9">
    <source>
        <dbReference type="Proteomes" id="UP000237105"/>
    </source>
</evidence>
<proteinExistence type="predicted"/>
<dbReference type="PRINTS" id="PR00364">
    <property type="entry name" value="DISEASERSIST"/>
</dbReference>
<evidence type="ECO:0000256" key="1">
    <source>
        <dbReference type="ARBA" id="ARBA00022614"/>
    </source>
</evidence>
<organism evidence="8 9">
    <name type="scientific">Parasponia andersonii</name>
    <name type="common">Sponia andersonii</name>
    <dbReference type="NCBI Taxonomy" id="3476"/>
    <lineage>
        <taxon>Eukaryota</taxon>
        <taxon>Viridiplantae</taxon>
        <taxon>Streptophyta</taxon>
        <taxon>Embryophyta</taxon>
        <taxon>Tracheophyta</taxon>
        <taxon>Spermatophyta</taxon>
        <taxon>Magnoliopsida</taxon>
        <taxon>eudicotyledons</taxon>
        <taxon>Gunneridae</taxon>
        <taxon>Pentapetalae</taxon>
        <taxon>rosids</taxon>
        <taxon>fabids</taxon>
        <taxon>Rosales</taxon>
        <taxon>Cannabaceae</taxon>
        <taxon>Parasponia</taxon>
    </lineage>
</organism>
<name>A0A2P5DRF0_PARAD</name>
<feature type="non-terminal residue" evidence="8">
    <location>
        <position position="1"/>
    </location>
</feature>
<reference evidence="9" key="1">
    <citation type="submission" date="2016-06" db="EMBL/GenBank/DDBJ databases">
        <title>Parallel loss of symbiosis genes in relatives of nitrogen-fixing non-legume Parasponia.</title>
        <authorList>
            <person name="Van Velzen R."/>
            <person name="Holmer R."/>
            <person name="Bu F."/>
            <person name="Rutten L."/>
            <person name="Van Zeijl A."/>
            <person name="Liu W."/>
            <person name="Santuari L."/>
            <person name="Cao Q."/>
            <person name="Sharma T."/>
            <person name="Shen D."/>
            <person name="Roswanjaya Y."/>
            <person name="Wardhani T."/>
            <person name="Kalhor M.S."/>
            <person name="Jansen J."/>
            <person name="Van den Hoogen J."/>
            <person name="Gungor B."/>
            <person name="Hartog M."/>
            <person name="Hontelez J."/>
            <person name="Verver J."/>
            <person name="Yang W.-C."/>
            <person name="Schijlen E."/>
            <person name="Repin R."/>
            <person name="Schilthuizen M."/>
            <person name="Schranz E."/>
            <person name="Heidstra R."/>
            <person name="Miyata K."/>
            <person name="Fedorova E."/>
            <person name="Kohlen W."/>
            <person name="Bisseling T."/>
            <person name="Smit S."/>
            <person name="Geurts R."/>
        </authorList>
    </citation>
    <scope>NUCLEOTIDE SEQUENCE [LARGE SCALE GENOMIC DNA]</scope>
    <source>
        <strain evidence="9">cv. WU1-14</strain>
    </source>
</reference>
<dbReference type="InterPro" id="IPR002182">
    <property type="entry name" value="NB-ARC"/>
</dbReference>
<dbReference type="AlphaFoldDB" id="A0A2P5DRF0"/>
<dbReference type="InterPro" id="IPR032675">
    <property type="entry name" value="LRR_dom_sf"/>
</dbReference>
<dbReference type="Proteomes" id="UP000237105">
    <property type="component" value="Unassembled WGS sequence"/>
</dbReference>
<evidence type="ECO:0000313" key="8">
    <source>
        <dbReference type="EMBL" id="PON75873.1"/>
    </source>
</evidence>
<dbReference type="OrthoDB" id="1935327at2759"/>
<gene>
    <name evidence="8" type="ORF">PanWU01x14_038240</name>
</gene>
<dbReference type="Pfam" id="PF23598">
    <property type="entry name" value="LRR_14"/>
    <property type="match status" value="1"/>
</dbReference>
<dbReference type="Pfam" id="PF25019">
    <property type="entry name" value="LRR_R13L1-DRL21"/>
    <property type="match status" value="1"/>
</dbReference>
<accession>A0A2P5DRF0</accession>
<feature type="domain" description="R13L1/DRL21-like LRR repeat region" evidence="7">
    <location>
        <begin position="614"/>
        <end position="760"/>
    </location>
</feature>
<dbReference type="InterPro" id="IPR027417">
    <property type="entry name" value="P-loop_NTPase"/>
</dbReference>
<keyword evidence="1" id="KW-0433">Leucine-rich repeat</keyword>
<dbReference type="Gene3D" id="1.10.10.10">
    <property type="entry name" value="Winged helix-like DNA-binding domain superfamily/Winged helix DNA-binding domain"/>
    <property type="match status" value="1"/>
</dbReference>
<keyword evidence="2" id="KW-0677">Repeat</keyword>
<evidence type="ECO:0000259" key="5">
    <source>
        <dbReference type="Pfam" id="PF23559"/>
    </source>
</evidence>
<dbReference type="PANTHER" id="PTHR36766:SF59">
    <property type="entry name" value="DISEASE RESISTANCE PROTEIN RGA2-LIKE"/>
    <property type="match status" value="1"/>
</dbReference>
<feature type="domain" description="Disease resistance R13L4/SHOC-2-like LRR" evidence="6">
    <location>
        <begin position="471"/>
        <end position="591"/>
    </location>
</feature>
<feature type="domain" description="NB-ARC" evidence="4">
    <location>
        <begin position="109"/>
        <end position="264"/>
    </location>
</feature>
<dbReference type="EMBL" id="JXTB01000021">
    <property type="protein sequence ID" value="PON75873.1"/>
    <property type="molecule type" value="Genomic_DNA"/>
</dbReference>
<dbReference type="PANTHER" id="PTHR36766">
    <property type="entry name" value="PLANT BROAD-SPECTRUM MILDEW RESISTANCE PROTEIN RPW8"/>
    <property type="match status" value="1"/>
</dbReference>
<dbReference type="Gene3D" id="3.80.10.10">
    <property type="entry name" value="Ribonuclease Inhibitor"/>
    <property type="match status" value="3"/>
</dbReference>
<dbReference type="GO" id="GO:0043531">
    <property type="term" value="F:ADP binding"/>
    <property type="evidence" value="ECO:0007669"/>
    <property type="project" value="InterPro"/>
</dbReference>
<keyword evidence="9" id="KW-1185">Reference proteome</keyword>
<dbReference type="GO" id="GO:0006952">
    <property type="term" value="P:defense response"/>
    <property type="evidence" value="ECO:0007669"/>
    <property type="project" value="UniProtKB-KW"/>
</dbReference>
<protein>
    <submittedName>
        <fullName evidence="8">NB-ARC domain, LRR domain containing protein</fullName>
    </submittedName>
</protein>
<dbReference type="InterPro" id="IPR058922">
    <property type="entry name" value="WHD_DRP"/>
</dbReference>
<feature type="domain" description="Disease resistance protein winged helix" evidence="5">
    <location>
        <begin position="349"/>
        <end position="422"/>
    </location>
</feature>
<sequence>LSNLKGVAYDAEVLLLRLYANNSLLNSRNAEKVKETLDALEKAANEGLRLNLKESVTVHREWECRRETSSLIVESDIYGREEDKEKIVKLLLSTEVIKGGGGGGGMVSCIPIIGMGGLGKTTLAQLAYNDQKVKQHFDVKVWVFVSRHFDVKNTLITIIESITKYKWNLSTMDAAELKVRELLYKKRYLIVLDDVWIEDLQNWDTLRPVLLEAGIGGSKILITTQNKAVAHALIVTKFPTVPYYLGELCEEACWSLFKYRAFDRGEEEKHQALLPVGRQIVRKCGGVAIAAKTLGSLMRFKRELREWVFVQNSELWDLEACKSGILPALKLSYSHLPLHLKRCLSFCSLFPRNYEFKKEKLIHLWMAEGLIQSSSGHNRKEPEDIGSDYFTNLEWMSFFQETKQYESDALQGYKMHDIIYDLLQSVTSSEYTILCRGLATPTSFKQVRHSAVFSDFRSSAIPEELYQANHHLRTLLFFSDGNLKVLPEKLYSSFTCLFVLSLSGSGLMDFKCPIGSLSHLTYLDLSHTHVKELPPQLEDLRSLQTLNLFKCYNLLALPDLTKMKRLRHLNNEGCRKLTRTFKTKWNILERLPCKFQLRTLPLFVVGEGFDLTILARLKLRGSLKITHLENIKGRLCIAPLRCQRGIESLGLYWGSEDGCPNIYPEGESTVCMLQERKESESIGPSQEIQHDPSEGEELLGRLELPTTLERLLIKGYPGFRFPILDTPYVNMVDLINCRQAKGLPTLGNLQFLTSLSLRGMHGVRCIGKEFYCEGKNCPFPVLKELVIVDFPDLGEWLSPDASTNAFPNLRKLVLSKCPELTVMPHFLSLHHLDIRDCRATLLNSFQNLTSLETLAIEGIKDMRCFLGAFPISNPLLRSLEIKSCRQLSSLPEDLGDLTALKTLVIRWCGELKYLPQSLQYLSALESLEIGDCDGLTSLPEGGNRGLSNLRSLSIENCNNLSSLSMGFHCLTSLEILTIMYCPRLVEVPPSVKCLSSLQSLSIMHCPQLNYLPEELQNLTMLHSLEIRGCPGLKVLPEGVEKLVSLRSLAISDCHTITALPEGIECLTALQHLSIQNCPQLQQRCRPERGEDWPKVAHVPYKHIELPKLKRPREEGTGSSTH</sequence>
<dbReference type="Gene3D" id="3.40.50.300">
    <property type="entry name" value="P-loop containing nucleotide triphosphate hydrolases"/>
    <property type="match status" value="1"/>
</dbReference>
<evidence type="ECO:0000259" key="4">
    <source>
        <dbReference type="Pfam" id="PF00931"/>
    </source>
</evidence>
<dbReference type="SUPFAM" id="SSF52058">
    <property type="entry name" value="L domain-like"/>
    <property type="match status" value="2"/>
</dbReference>
<evidence type="ECO:0000256" key="3">
    <source>
        <dbReference type="ARBA" id="ARBA00022821"/>
    </source>
</evidence>
<dbReference type="Pfam" id="PF23559">
    <property type="entry name" value="WHD_DRP"/>
    <property type="match status" value="1"/>
</dbReference>
<evidence type="ECO:0000259" key="6">
    <source>
        <dbReference type="Pfam" id="PF23598"/>
    </source>
</evidence>
<dbReference type="Pfam" id="PF00931">
    <property type="entry name" value="NB-ARC"/>
    <property type="match status" value="1"/>
</dbReference>
<dbReference type="SUPFAM" id="SSF52540">
    <property type="entry name" value="P-loop containing nucleoside triphosphate hydrolases"/>
    <property type="match status" value="1"/>
</dbReference>
<dbReference type="InterPro" id="IPR036388">
    <property type="entry name" value="WH-like_DNA-bd_sf"/>
</dbReference>